<organism evidence="5 6">
    <name type="scientific">Rodentibacter trehalosifermentans</name>
    <dbReference type="NCBI Taxonomy" id="1908263"/>
    <lineage>
        <taxon>Bacteria</taxon>
        <taxon>Pseudomonadati</taxon>
        <taxon>Pseudomonadota</taxon>
        <taxon>Gammaproteobacteria</taxon>
        <taxon>Pasteurellales</taxon>
        <taxon>Pasteurellaceae</taxon>
        <taxon>Rodentibacter</taxon>
    </lineage>
</organism>
<sequence length="413" mass="47681">MNNEKRLVPKLRFPEFTDAWEQRKLGEIAKITSGFTGDANLSEGLYRLTRIETISEGIVNEKRVGFSNIKPEQRYLLNAGDILFSNINSLKHIGKTAIYNGNTELFHGINLLRIISKKGIIPYFLYYNFNTTSKLNWSKAHANQAVNQASINQTELNSQKFMVPDIREQQKIGEFFTALDRYITIHQRKLENVKKLKKSLLQKMFPKNDQKFPEIRFPEFTDAWEQRKLGELGKVQSGIGFPETEQGNQIGIPFYKVSDMNLSDNEQVMLISNNYVSDQQISKNKWKVITDVPAIIFAKVGAALLLDRKRLVIKDFFIDNNMMAYSLDSTQWDTYFAKTIFENIKLAKYAQIGALPSFNASDITNISLFITNQPEQQKIGTFFTALDRYITIHQRKLENVKKLKKSLLQQMFV</sequence>
<dbReference type="RefSeq" id="WP_077473752.1">
    <property type="nucleotide sequence ID" value="NZ_MLHK01000019.1"/>
</dbReference>
<comment type="similarity">
    <text evidence="1">Belongs to the type-I restriction system S methylase family.</text>
</comment>
<protein>
    <recommendedName>
        <fullName evidence="4">Type I restriction modification DNA specificity domain-containing protein</fullName>
    </recommendedName>
</protein>
<dbReference type="Gene3D" id="3.90.220.20">
    <property type="entry name" value="DNA methylase specificity domains"/>
    <property type="match status" value="2"/>
</dbReference>
<dbReference type="Pfam" id="PF01420">
    <property type="entry name" value="Methylase_S"/>
    <property type="match status" value="2"/>
</dbReference>
<evidence type="ECO:0000259" key="4">
    <source>
        <dbReference type="Pfam" id="PF01420"/>
    </source>
</evidence>
<comment type="caution">
    <text evidence="5">The sequence shown here is derived from an EMBL/GenBank/DDBJ whole genome shotgun (WGS) entry which is preliminary data.</text>
</comment>
<dbReference type="GO" id="GO:0009307">
    <property type="term" value="P:DNA restriction-modification system"/>
    <property type="evidence" value="ECO:0007669"/>
    <property type="project" value="UniProtKB-KW"/>
</dbReference>
<dbReference type="SUPFAM" id="SSF116734">
    <property type="entry name" value="DNA methylase specificity domain"/>
    <property type="match status" value="2"/>
</dbReference>
<proteinExistence type="inferred from homology"/>
<reference evidence="5 6" key="1">
    <citation type="submission" date="2016-10" db="EMBL/GenBank/DDBJ databases">
        <title>Rodentibacter gen. nov. and new species.</title>
        <authorList>
            <person name="Christensen H."/>
        </authorList>
    </citation>
    <scope>NUCLEOTIDE SEQUENCE [LARGE SCALE GENOMIC DNA]</scope>
    <source>
        <strain evidence="5 6">H1983213011</strain>
    </source>
</reference>
<dbReference type="InterPro" id="IPR052021">
    <property type="entry name" value="Type-I_RS_S_subunit"/>
</dbReference>
<evidence type="ECO:0000313" key="6">
    <source>
        <dbReference type="Proteomes" id="UP000188728"/>
    </source>
</evidence>
<dbReference type="InterPro" id="IPR000055">
    <property type="entry name" value="Restrct_endonuc_typeI_TRD"/>
</dbReference>
<feature type="domain" description="Type I restriction modification DNA specificity" evidence="4">
    <location>
        <begin position="19"/>
        <end position="194"/>
    </location>
</feature>
<dbReference type="EMBL" id="MLHK01000019">
    <property type="protein sequence ID" value="OOF46203.1"/>
    <property type="molecule type" value="Genomic_DNA"/>
</dbReference>
<dbReference type="AlphaFoldDB" id="A0A1V3IVP2"/>
<keyword evidence="3" id="KW-0238">DNA-binding</keyword>
<accession>A0A1V3IVP2</accession>
<dbReference type="PANTHER" id="PTHR30408">
    <property type="entry name" value="TYPE-1 RESTRICTION ENZYME ECOKI SPECIFICITY PROTEIN"/>
    <property type="match status" value="1"/>
</dbReference>
<evidence type="ECO:0000256" key="3">
    <source>
        <dbReference type="ARBA" id="ARBA00023125"/>
    </source>
</evidence>
<evidence type="ECO:0000256" key="1">
    <source>
        <dbReference type="ARBA" id="ARBA00010923"/>
    </source>
</evidence>
<keyword evidence="2" id="KW-0680">Restriction system</keyword>
<dbReference type="GO" id="GO:0003677">
    <property type="term" value="F:DNA binding"/>
    <property type="evidence" value="ECO:0007669"/>
    <property type="project" value="UniProtKB-KW"/>
</dbReference>
<dbReference type="InterPro" id="IPR044946">
    <property type="entry name" value="Restrct_endonuc_typeI_TRD_sf"/>
</dbReference>
<evidence type="ECO:0000313" key="5">
    <source>
        <dbReference type="EMBL" id="OOF46203.1"/>
    </source>
</evidence>
<gene>
    <name evidence="5" type="ORF">BKK51_03300</name>
</gene>
<dbReference type="Gene3D" id="1.10.287.1120">
    <property type="entry name" value="Bipartite methylase S protein"/>
    <property type="match status" value="1"/>
</dbReference>
<dbReference type="Proteomes" id="UP000188728">
    <property type="component" value="Unassembled WGS sequence"/>
</dbReference>
<dbReference type="PANTHER" id="PTHR30408:SF12">
    <property type="entry name" value="TYPE I RESTRICTION ENZYME MJAVIII SPECIFICITY SUBUNIT"/>
    <property type="match status" value="1"/>
</dbReference>
<name>A0A1V3IVP2_9PAST</name>
<feature type="domain" description="Type I restriction modification DNA specificity" evidence="4">
    <location>
        <begin position="223"/>
        <end position="401"/>
    </location>
</feature>
<evidence type="ECO:0000256" key="2">
    <source>
        <dbReference type="ARBA" id="ARBA00022747"/>
    </source>
</evidence>